<dbReference type="Proteomes" id="UP000001055">
    <property type="component" value="Unassembled WGS sequence"/>
</dbReference>
<organism evidence="2 3">
    <name type="scientific">Phaeosphaeria nodorum (strain SN15 / ATCC MYA-4574 / FGSC 10173)</name>
    <name type="common">Glume blotch fungus</name>
    <name type="synonym">Parastagonospora nodorum</name>
    <dbReference type="NCBI Taxonomy" id="321614"/>
    <lineage>
        <taxon>Eukaryota</taxon>
        <taxon>Fungi</taxon>
        <taxon>Dikarya</taxon>
        <taxon>Ascomycota</taxon>
        <taxon>Pezizomycotina</taxon>
        <taxon>Dothideomycetes</taxon>
        <taxon>Pleosporomycetidae</taxon>
        <taxon>Pleosporales</taxon>
        <taxon>Pleosporineae</taxon>
        <taxon>Phaeosphaeriaceae</taxon>
        <taxon>Parastagonospora</taxon>
    </lineage>
</organism>
<evidence type="ECO:0000313" key="2">
    <source>
        <dbReference type="EMBL" id="EAT85409.1"/>
    </source>
</evidence>
<reference evidence="3" key="1">
    <citation type="journal article" date="2007" name="Plant Cell">
        <title>Dothideomycete-plant interactions illuminated by genome sequencing and EST analysis of the wheat pathogen Stagonospora nodorum.</title>
        <authorList>
            <person name="Hane J.K."/>
            <person name="Lowe R.G."/>
            <person name="Solomon P.S."/>
            <person name="Tan K.C."/>
            <person name="Schoch C.L."/>
            <person name="Spatafora J.W."/>
            <person name="Crous P.W."/>
            <person name="Kodira C."/>
            <person name="Birren B.W."/>
            <person name="Galagan J.E."/>
            <person name="Torriani S.F."/>
            <person name="McDonald B.A."/>
            <person name="Oliver R.P."/>
        </authorList>
    </citation>
    <scope>NUCLEOTIDE SEQUENCE [LARGE SCALE GENOMIC DNA]</scope>
    <source>
        <strain evidence="3">SN15 / ATCC MYA-4574 / FGSC 10173</strain>
    </source>
</reference>
<sequence length="58" mass="6135">MPTRRDMSDYLIDHGIGGADLVPLASLIQRRDTGGDGAEILSSSGDILGSDEWSTTVD</sequence>
<feature type="region of interest" description="Disordered" evidence="1">
    <location>
        <begin position="33"/>
        <end position="58"/>
    </location>
</feature>
<dbReference type="InParanoid" id="Q0UNA6"/>
<dbReference type="GeneID" id="5974011"/>
<evidence type="ECO:0000256" key="1">
    <source>
        <dbReference type="SAM" id="MobiDB-lite"/>
    </source>
</evidence>
<dbReference type="AlphaFoldDB" id="Q0UNA6"/>
<dbReference type="RefSeq" id="XP_001797121.1">
    <property type="nucleotide sequence ID" value="XM_001797069.1"/>
</dbReference>
<name>Q0UNA6_PHANO</name>
<accession>Q0UNA6</accession>
<dbReference type="EMBL" id="CH445334">
    <property type="protein sequence ID" value="EAT85409.1"/>
    <property type="molecule type" value="Genomic_DNA"/>
</dbReference>
<evidence type="ECO:0000313" key="3">
    <source>
        <dbReference type="Proteomes" id="UP000001055"/>
    </source>
</evidence>
<dbReference type="KEGG" id="pno:SNOG_06758"/>
<proteinExistence type="predicted"/>
<protein>
    <submittedName>
        <fullName evidence="2">Uncharacterized protein</fullName>
    </submittedName>
</protein>
<gene>
    <name evidence="2" type="ORF">SNOG_06758</name>
</gene>